<accession>A0ABV7L4R6</accession>
<comment type="subunit">
    <text evidence="7">The complex comprises the extracytoplasmic solute receptor protein and the two transmembrane proteins.</text>
</comment>
<evidence type="ECO:0000256" key="6">
    <source>
        <dbReference type="ARBA" id="ARBA00023136"/>
    </source>
</evidence>
<evidence type="ECO:0000256" key="4">
    <source>
        <dbReference type="ARBA" id="ARBA00022692"/>
    </source>
</evidence>
<feature type="transmembrane region" description="Helical" evidence="7">
    <location>
        <begin position="6"/>
        <end position="36"/>
    </location>
</feature>
<feature type="transmembrane region" description="Helical" evidence="7">
    <location>
        <begin position="143"/>
        <end position="165"/>
    </location>
</feature>
<keyword evidence="2" id="KW-1003">Cell membrane</keyword>
<feature type="transmembrane region" description="Helical" evidence="7">
    <location>
        <begin position="171"/>
        <end position="195"/>
    </location>
</feature>
<comment type="similarity">
    <text evidence="7">Belongs to the TRAP transporter large permease family.</text>
</comment>
<feature type="domain" description="TRAP C4-dicarboxylate transport system permease DctM subunit" evidence="8">
    <location>
        <begin position="9"/>
        <end position="422"/>
    </location>
</feature>
<feature type="transmembrane region" description="Helical" evidence="7">
    <location>
        <begin position="57"/>
        <end position="77"/>
    </location>
</feature>
<feature type="transmembrane region" description="Helical" evidence="7">
    <location>
        <begin position="276"/>
        <end position="297"/>
    </location>
</feature>
<keyword evidence="3 7" id="KW-0997">Cell inner membrane</keyword>
<keyword evidence="5 7" id="KW-1133">Transmembrane helix</keyword>
<feature type="transmembrane region" description="Helical" evidence="7">
    <location>
        <begin position="222"/>
        <end position="240"/>
    </location>
</feature>
<reference evidence="10" key="1">
    <citation type="journal article" date="2019" name="Int. J. Syst. Evol. Microbiol.">
        <title>The Global Catalogue of Microorganisms (GCM) 10K type strain sequencing project: providing services to taxonomists for standard genome sequencing and annotation.</title>
        <authorList>
            <consortium name="The Broad Institute Genomics Platform"/>
            <consortium name="The Broad Institute Genome Sequencing Center for Infectious Disease"/>
            <person name="Wu L."/>
            <person name="Ma J."/>
        </authorList>
    </citation>
    <scope>NUCLEOTIDE SEQUENCE [LARGE SCALE GENOMIC DNA]</scope>
    <source>
        <strain evidence="10">KCTC 42964</strain>
    </source>
</reference>
<keyword evidence="6 7" id="KW-0472">Membrane</keyword>
<evidence type="ECO:0000256" key="1">
    <source>
        <dbReference type="ARBA" id="ARBA00004429"/>
    </source>
</evidence>
<evidence type="ECO:0000256" key="3">
    <source>
        <dbReference type="ARBA" id="ARBA00022519"/>
    </source>
</evidence>
<name>A0ABV7L4R6_9PROT</name>
<feature type="transmembrane region" description="Helical" evidence="7">
    <location>
        <begin position="317"/>
        <end position="335"/>
    </location>
</feature>
<dbReference type="InterPro" id="IPR010656">
    <property type="entry name" value="DctM"/>
</dbReference>
<dbReference type="RefSeq" id="WP_379903424.1">
    <property type="nucleotide sequence ID" value="NZ_JBHRTR010000031.1"/>
</dbReference>
<dbReference type="InterPro" id="IPR004681">
    <property type="entry name" value="TRAP_DctM"/>
</dbReference>
<proteinExistence type="inferred from homology"/>
<comment type="caution">
    <text evidence="7">Lacks conserved residue(s) required for the propagation of feature annotation.</text>
</comment>
<evidence type="ECO:0000256" key="7">
    <source>
        <dbReference type="RuleBase" id="RU369079"/>
    </source>
</evidence>
<evidence type="ECO:0000313" key="9">
    <source>
        <dbReference type="EMBL" id="MFC3229333.1"/>
    </source>
</evidence>
<gene>
    <name evidence="9" type="ORF">ACFOGJ_18950</name>
</gene>
<evidence type="ECO:0000256" key="5">
    <source>
        <dbReference type="ARBA" id="ARBA00022989"/>
    </source>
</evidence>
<evidence type="ECO:0000256" key="2">
    <source>
        <dbReference type="ARBA" id="ARBA00022475"/>
    </source>
</evidence>
<sequence>MDSHLIVVAVFVLGILVGLPVAFVLLIAAFAGLVALRGLPVAMTALSHMPYGKVTDLALMTIPLFILMGAFATQAGVSASAYQMANRFVGHLRGGLAMATVFACAAFAATSGSSVATSAAVGKIALKEMRRFGYDRSISAGTIASAGLLGIMIPPSIMLVVYGIITQTDIGQLLIAGVLPGILTGLVFCIGLYLLARLRPDLMPRADQRFSWGQRLSGLRDGWGVAVLFGVIVGGIYSGLFTATEAAAIGAVAAFLMVLARHGFQWRELLASGRDAAGSCAMIFLILIGAGLLSQYIALSGLARLLGGIVADSSLPAWVILAIILAAYIPLGMFLEPISLCLITLPIVFPTVTALGYDPVWFGIIVVKMSELANITPPLGVNVFVIKAVDPEMPISAVFRGAGFFVLLELVTLALLVALPEISLLLPQLMLG</sequence>
<keyword evidence="4 7" id="KW-0812">Transmembrane</keyword>
<comment type="function">
    <text evidence="7">Part of the tripartite ATP-independent periplasmic (TRAP) transport system.</text>
</comment>
<keyword evidence="10" id="KW-1185">Reference proteome</keyword>
<feature type="transmembrane region" description="Helical" evidence="7">
    <location>
        <begin position="97"/>
        <end position="122"/>
    </location>
</feature>
<protein>
    <recommendedName>
        <fullName evidence="7">TRAP transporter large permease protein</fullName>
    </recommendedName>
</protein>
<dbReference type="Proteomes" id="UP001595528">
    <property type="component" value="Unassembled WGS sequence"/>
</dbReference>
<dbReference type="PIRSF" id="PIRSF006066">
    <property type="entry name" value="HI0050"/>
    <property type="match status" value="1"/>
</dbReference>
<evidence type="ECO:0000259" key="8">
    <source>
        <dbReference type="Pfam" id="PF06808"/>
    </source>
</evidence>
<feature type="transmembrane region" description="Helical" evidence="7">
    <location>
        <begin position="402"/>
        <end position="426"/>
    </location>
</feature>
<dbReference type="NCBIfam" id="TIGR00786">
    <property type="entry name" value="dctM"/>
    <property type="match status" value="1"/>
</dbReference>
<comment type="caution">
    <text evidence="9">The sequence shown here is derived from an EMBL/GenBank/DDBJ whole genome shotgun (WGS) entry which is preliminary data.</text>
</comment>
<organism evidence="9 10">
    <name type="scientific">Marinibaculum pumilum</name>
    <dbReference type="NCBI Taxonomy" id="1766165"/>
    <lineage>
        <taxon>Bacteria</taxon>
        <taxon>Pseudomonadati</taxon>
        <taxon>Pseudomonadota</taxon>
        <taxon>Alphaproteobacteria</taxon>
        <taxon>Rhodospirillales</taxon>
        <taxon>Rhodospirillaceae</taxon>
        <taxon>Marinibaculum</taxon>
    </lineage>
</organism>
<feature type="transmembrane region" description="Helical" evidence="7">
    <location>
        <begin position="246"/>
        <end position="264"/>
    </location>
</feature>
<comment type="subcellular location">
    <subcellularLocation>
        <location evidence="1 7">Cell inner membrane</location>
        <topology evidence="1 7">Multi-pass membrane protein</topology>
    </subcellularLocation>
</comment>
<keyword evidence="7" id="KW-0813">Transport</keyword>
<dbReference type="PANTHER" id="PTHR33362:SF5">
    <property type="entry name" value="C4-DICARBOXYLATE TRAP TRANSPORTER LARGE PERMEASE PROTEIN DCTM"/>
    <property type="match status" value="1"/>
</dbReference>
<dbReference type="Pfam" id="PF06808">
    <property type="entry name" value="DctM"/>
    <property type="match status" value="1"/>
</dbReference>
<dbReference type="EMBL" id="JBHRTR010000031">
    <property type="protein sequence ID" value="MFC3229333.1"/>
    <property type="molecule type" value="Genomic_DNA"/>
</dbReference>
<evidence type="ECO:0000313" key="10">
    <source>
        <dbReference type="Proteomes" id="UP001595528"/>
    </source>
</evidence>
<dbReference type="PANTHER" id="PTHR33362">
    <property type="entry name" value="SIALIC ACID TRAP TRANSPORTER PERMEASE PROTEIN SIAT-RELATED"/>
    <property type="match status" value="1"/>
</dbReference>